<dbReference type="Pfam" id="PF00450">
    <property type="entry name" value="Peptidase_S10"/>
    <property type="match status" value="1"/>
</dbReference>
<accession>A0A5P1E113</accession>
<name>A0A5P1E113_ASPOF</name>
<reference evidence="4" key="1">
    <citation type="journal article" date="2017" name="Nat. Commun.">
        <title>The asparagus genome sheds light on the origin and evolution of a young Y chromosome.</title>
        <authorList>
            <person name="Harkess A."/>
            <person name="Zhou J."/>
            <person name="Xu C."/>
            <person name="Bowers J.E."/>
            <person name="Van der Hulst R."/>
            <person name="Ayyampalayam S."/>
            <person name="Mercati F."/>
            <person name="Riccardi P."/>
            <person name="McKain M.R."/>
            <person name="Kakrana A."/>
            <person name="Tang H."/>
            <person name="Ray J."/>
            <person name="Groenendijk J."/>
            <person name="Arikit S."/>
            <person name="Mathioni S.M."/>
            <person name="Nakano M."/>
            <person name="Shan H."/>
            <person name="Telgmann-Rauber A."/>
            <person name="Kanno A."/>
            <person name="Yue Z."/>
            <person name="Chen H."/>
            <person name="Li W."/>
            <person name="Chen Y."/>
            <person name="Xu X."/>
            <person name="Zhang Y."/>
            <person name="Luo S."/>
            <person name="Chen H."/>
            <person name="Gao J."/>
            <person name="Mao Z."/>
            <person name="Pires J.C."/>
            <person name="Luo M."/>
            <person name="Kudrna D."/>
            <person name="Wing R.A."/>
            <person name="Meyers B.C."/>
            <person name="Yi K."/>
            <person name="Kong H."/>
            <person name="Lavrijsen P."/>
            <person name="Sunseri F."/>
            <person name="Falavigna A."/>
            <person name="Ye Y."/>
            <person name="Leebens-Mack J.H."/>
            <person name="Chen G."/>
        </authorList>
    </citation>
    <scope>NUCLEOTIDE SEQUENCE [LARGE SCALE GENOMIC DNA]</scope>
    <source>
        <strain evidence="4">cv. DH0086</strain>
    </source>
</reference>
<dbReference type="Proteomes" id="UP000243459">
    <property type="component" value="Chromosome 10"/>
</dbReference>
<keyword evidence="4" id="KW-1185">Reference proteome</keyword>
<dbReference type="EMBL" id="CM007390">
    <property type="protein sequence ID" value="ONK56264.1"/>
    <property type="molecule type" value="Genomic_DNA"/>
</dbReference>
<dbReference type="Gene3D" id="3.40.50.1820">
    <property type="entry name" value="alpha/beta hydrolase"/>
    <property type="match status" value="1"/>
</dbReference>
<dbReference type="AlphaFoldDB" id="A0A5P1E113"/>
<dbReference type="InterPro" id="IPR029058">
    <property type="entry name" value="AB_hydrolase_fold"/>
</dbReference>
<proteinExistence type="inferred from homology"/>
<protein>
    <submittedName>
        <fullName evidence="3">Uncharacterized protein</fullName>
    </submittedName>
</protein>
<dbReference type="GO" id="GO:0006508">
    <property type="term" value="P:proteolysis"/>
    <property type="evidence" value="ECO:0007669"/>
    <property type="project" value="InterPro"/>
</dbReference>
<dbReference type="SUPFAM" id="SSF53474">
    <property type="entry name" value="alpha/beta-Hydrolases"/>
    <property type="match status" value="1"/>
</dbReference>
<feature type="region of interest" description="Disordered" evidence="2">
    <location>
        <begin position="148"/>
        <end position="172"/>
    </location>
</feature>
<organism evidence="3 4">
    <name type="scientific">Asparagus officinalis</name>
    <name type="common">Garden asparagus</name>
    <dbReference type="NCBI Taxonomy" id="4686"/>
    <lineage>
        <taxon>Eukaryota</taxon>
        <taxon>Viridiplantae</taxon>
        <taxon>Streptophyta</taxon>
        <taxon>Embryophyta</taxon>
        <taxon>Tracheophyta</taxon>
        <taxon>Spermatophyta</taxon>
        <taxon>Magnoliopsida</taxon>
        <taxon>Liliopsida</taxon>
        <taxon>Asparagales</taxon>
        <taxon>Asparagaceae</taxon>
        <taxon>Asparagoideae</taxon>
        <taxon>Asparagus</taxon>
    </lineage>
</organism>
<dbReference type="InterPro" id="IPR001563">
    <property type="entry name" value="Peptidase_S10"/>
</dbReference>
<evidence type="ECO:0000256" key="1">
    <source>
        <dbReference type="ARBA" id="ARBA00009431"/>
    </source>
</evidence>
<dbReference type="GO" id="GO:0004185">
    <property type="term" value="F:serine-type carboxypeptidase activity"/>
    <property type="evidence" value="ECO:0007669"/>
    <property type="project" value="InterPro"/>
</dbReference>
<evidence type="ECO:0000256" key="2">
    <source>
        <dbReference type="SAM" id="MobiDB-lite"/>
    </source>
</evidence>
<evidence type="ECO:0000313" key="4">
    <source>
        <dbReference type="Proteomes" id="UP000243459"/>
    </source>
</evidence>
<sequence>MAAAALFHLCSSIAEDKVTKLPGQPQGPVVLQLGLGHFQRMGLLDPVGNSKANMLYLETPAGVGFSYSSNDSYYAGVDDKMILQKPICCIWRHQQELGSLTPLMTPIMLGSRSGGEALQRGEIAATGEVCCRDERSREEWGMGLARDVRDGGRGRDGVRPGDVLDARVEGHT</sequence>
<gene>
    <name evidence="3" type="ORF">A4U43_C10F5810</name>
</gene>
<comment type="similarity">
    <text evidence="1">Belongs to the peptidase S10 family.</text>
</comment>
<dbReference type="Gramene" id="ONK56264">
    <property type="protein sequence ID" value="ONK56264"/>
    <property type="gene ID" value="A4U43_C10F5810"/>
</dbReference>
<evidence type="ECO:0000313" key="3">
    <source>
        <dbReference type="EMBL" id="ONK56264.1"/>
    </source>
</evidence>